<evidence type="ECO:0000256" key="3">
    <source>
        <dbReference type="ARBA" id="ARBA00022603"/>
    </source>
</evidence>
<dbReference type="Pfam" id="PF02086">
    <property type="entry name" value="MethyltransfD12"/>
    <property type="match status" value="1"/>
</dbReference>
<dbReference type="Gene3D" id="1.10.1020.10">
    <property type="entry name" value="Adenine-specific Methyltransferase, Domain 2"/>
    <property type="match status" value="1"/>
</dbReference>
<dbReference type="GO" id="GO:0043565">
    <property type="term" value="F:sequence-specific DNA binding"/>
    <property type="evidence" value="ECO:0007669"/>
    <property type="project" value="TreeGrafter"/>
</dbReference>
<evidence type="ECO:0000313" key="9">
    <source>
        <dbReference type="Proteomes" id="UP000230161"/>
    </source>
</evidence>
<dbReference type="AlphaFoldDB" id="A0A2M9BBH5"/>
<keyword evidence="3 7" id="KW-0489">Methyltransferase</keyword>
<dbReference type="PROSITE" id="PS00092">
    <property type="entry name" value="N6_MTASE"/>
    <property type="match status" value="1"/>
</dbReference>
<protein>
    <recommendedName>
        <fullName evidence="2 7">Site-specific DNA-methyltransferase (adenine-specific)</fullName>
        <ecNumber evidence="2 7">2.1.1.72</ecNumber>
    </recommendedName>
</protein>
<dbReference type="EC" id="2.1.1.72" evidence="2 7"/>
<evidence type="ECO:0000256" key="6">
    <source>
        <dbReference type="ARBA" id="ARBA00047942"/>
    </source>
</evidence>
<keyword evidence="9" id="KW-1185">Reference proteome</keyword>
<reference evidence="8 9" key="1">
    <citation type="submission" date="2017-11" db="EMBL/GenBank/DDBJ databases">
        <title>Genomic Encyclopedia of Archaeal and Bacterial Type Strains, Phase II (KMG-II): From Individual Species to Whole Genera.</title>
        <authorList>
            <person name="Goeker M."/>
        </authorList>
    </citation>
    <scope>NUCLEOTIDE SEQUENCE [LARGE SCALE GENOMIC DNA]</scope>
    <source>
        <strain evidence="8 9">DSM 25625</strain>
    </source>
</reference>
<evidence type="ECO:0000256" key="7">
    <source>
        <dbReference type="RuleBase" id="RU361257"/>
    </source>
</evidence>
<dbReference type="PANTHER" id="PTHR30481:SF3">
    <property type="entry name" value="DNA ADENINE METHYLASE"/>
    <property type="match status" value="1"/>
</dbReference>
<dbReference type="PANTHER" id="PTHR30481">
    <property type="entry name" value="DNA ADENINE METHYLASE"/>
    <property type="match status" value="1"/>
</dbReference>
<proteinExistence type="inferred from homology"/>
<accession>A0A2M9BBH5</accession>
<dbReference type="GO" id="GO:0009307">
    <property type="term" value="P:DNA restriction-modification system"/>
    <property type="evidence" value="ECO:0007669"/>
    <property type="project" value="InterPro"/>
</dbReference>
<gene>
    <name evidence="8" type="ORF">CLV54_3176</name>
</gene>
<dbReference type="EMBL" id="PGFB01000006">
    <property type="protein sequence ID" value="PJJ55287.1"/>
    <property type="molecule type" value="Genomic_DNA"/>
</dbReference>
<dbReference type="GO" id="GO:0032259">
    <property type="term" value="P:methylation"/>
    <property type="evidence" value="ECO:0007669"/>
    <property type="project" value="UniProtKB-KW"/>
</dbReference>
<dbReference type="GO" id="GO:1904047">
    <property type="term" value="F:S-adenosyl-L-methionine binding"/>
    <property type="evidence" value="ECO:0007669"/>
    <property type="project" value="TreeGrafter"/>
</dbReference>
<dbReference type="InterPro" id="IPR029063">
    <property type="entry name" value="SAM-dependent_MTases_sf"/>
</dbReference>
<evidence type="ECO:0000256" key="5">
    <source>
        <dbReference type="ARBA" id="ARBA00022691"/>
    </source>
</evidence>
<name>A0A2M9BBH5_9MICO</name>
<dbReference type="GO" id="GO:0006298">
    <property type="term" value="P:mismatch repair"/>
    <property type="evidence" value="ECO:0007669"/>
    <property type="project" value="TreeGrafter"/>
</dbReference>
<dbReference type="InterPro" id="IPR023095">
    <property type="entry name" value="Ade_MeTrfase_dom_2"/>
</dbReference>
<dbReference type="PRINTS" id="PR00505">
    <property type="entry name" value="D12N6MTFRASE"/>
</dbReference>
<comment type="caution">
    <text evidence="8">The sequence shown here is derived from an EMBL/GenBank/DDBJ whole genome shotgun (WGS) entry which is preliminary data.</text>
</comment>
<dbReference type="Proteomes" id="UP000230161">
    <property type="component" value="Unassembled WGS sequence"/>
</dbReference>
<organism evidence="8 9">
    <name type="scientific">Compostimonas suwonensis</name>
    <dbReference type="NCBI Taxonomy" id="1048394"/>
    <lineage>
        <taxon>Bacteria</taxon>
        <taxon>Bacillati</taxon>
        <taxon>Actinomycetota</taxon>
        <taxon>Actinomycetes</taxon>
        <taxon>Micrococcales</taxon>
        <taxon>Microbacteriaceae</taxon>
        <taxon>Compostimonas</taxon>
    </lineage>
</organism>
<dbReference type="PIRSF" id="PIRSF000398">
    <property type="entry name" value="M_m6A_EcoRV"/>
    <property type="match status" value="1"/>
</dbReference>
<dbReference type="NCBIfam" id="TIGR00571">
    <property type="entry name" value="dam"/>
    <property type="match status" value="1"/>
</dbReference>
<evidence type="ECO:0000256" key="1">
    <source>
        <dbReference type="ARBA" id="ARBA00006594"/>
    </source>
</evidence>
<dbReference type="InterPro" id="IPR012327">
    <property type="entry name" value="MeTrfase_D12"/>
</dbReference>
<keyword evidence="4 7" id="KW-0808">Transferase</keyword>
<dbReference type="InterPro" id="IPR012263">
    <property type="entry name" value="M_m6A_EcoRV"/>
</dbReference>
<evidence type="ECO:0000256" key="2">
    <source>
        <dbReference type="ARBA" id="ARBA00011900"/>
    </source>
</evidence>
<evidence type="ECO:0000256" key="4">
    <source>
        <dbReference type="ARBA" id="ARBA00022679"/>
    </source>
</evidence>
<sequence length="317" mass="35914">MNEWRLPYTVGKIGTPPLKSQGIKTKLVPFIAQSINWAPGSSGRWIEPFVGTGCVALNVAPPRALLADINPHVIGVLRDIQKDVLTPQSVRSSLFEMGSELARRGEEYYYEVRTRFNETGEPIDFLFLNRASFNGIIRFSRKSGFNTPFGHKPERFSTQFLSKVSNQVAWARERMMGKDWVFAVQDWRDTIASAGPKDFIYLDPPYIGRSADYFSQWSDAEATSLAHATRESPAGYALSMWLENEHRRNDHIEESWGQTVIRTATHFYHVGASESQRKPMIEALALRPGYETSDLGTFITGRSLQKRMDDAIEPLFA</sequence>
<comment type="catalytic activity">
    <reaction evidence="6 7">
        <text>a 2'-deoxyadenosine in DNA + S-adenosyl-L-methionine = an N(6)-methyl-2'-deoxyadenosine in DNA + S-adenosyl-L-homocysteine + H(+)</text>
        <dbReference type="Rhea" id="RHEA:15197"/>
        <dbReference type="Rhea" id="RHEA-COMP:12418"/>
        <dbReference type="Rhea" id="RHEA-COMP:12419"/>
        <dbReference type="ChEBI" id="CHEBI:15378"/>
        <dbReference type="ChEBI" id="CHEBI:57856"/>
        <dbReference type="ChEBI" id="CHEBI:59789"/>
        <dbReference type="ChEBI" id="CHEBI:90615"/>
        <dbReference type="ChEBI" id="CHEBI:90616"/>
        <dbReference type="EC" id="2.1.1.72"/>
    </reaction>
</comment>
<keyword evidence="5 7" id="KW-0949">S-adenosyl-L-methionine</keyword>
<evidence type="ECO:0000313" key="8">
    <source>
        <dbReference type="EMBL" id="PJJ55287.1"/>
    </source>
</evidence>
<dbReference type="SUPFAM" id="SSF53335">
    <property type="entry name" value="S-adenosyl-L-methionine-dependent methyltransferases"/>
    <property type="match status" value="1"/>
</dbReference>
<dbReference type="InterPro" id="IPR002052">
    <property type="entry name" value="DNA_methylase_N6_adenine_CS"/>
</dbReference>
<comment type="similarity">
    <text evidence="1 7">Belongs to the N(4)/N(6)-methyltransferase family.</text>
</comment>
<dbReference type="GO" id="GO:0009007">
    <property type="term" value="F:site-specific DNA-methyltransferase (adenine-specific) activity"/>
    <property type="evidence" value="ECO:0007669"/>
    <property type="project" value="UniProtKB-UniRule"/>
</dbReference>
<dbReference type="Gene3D" id="3.40.50.150">
    <property type="entry name" value="Vaccinia Virus protein VP39"/>
    <property type="match status" value="1"/>
</dbReference>